<keyword evidence="1" id="KW-0560">Oxidoreductase</keyword>
<dbReference type="SUPFAM" id="SSF51971">
    <property type="entry name" value="Nucleotide-binding domain"/>
    <property type="match status" value="1"/>
</dbReference>
<evidence type="ECO:0000313" key="1">
    <source>
        <dbReference type="EMBL" id="STI81457.1"/>
    </source>
</evidence>
<accession>A0A376TW48</accession>
<proteinExistence type="predicted"/>
<dbReference type="EC" id="1.4.1.13" evidence="1"/>
<dbReference type="Gene3D" id="3.40.50.720">
    <property type="entry name" value="NAD(P)-binding Rossmann-like Domain"/>
    <property type="match status" value="1"/>
</dbReference>
<organism evidence="1 2">
    <name type="scientific">Escherichia coli</name>
    <dbReference type="NCBI Taxonomy" id="562"/>
    <lineage>
        <taxon>Bacteria</taxon>
        <taxon>Pseudomonadati</taxon>
        <taxon>Pseudomonadota</taxon>
        <taxon>Gammaproteobacteria</taxon>
        <taxon>Enterobacterales</taxon>
        <taxon>Enterobacteriaceae</taxon>
        <taxon>Escherichia</taxon>
    </lineage>
</organism>
<name>A0A376TW48_ECOLX</name>
<protein>
    <submittedName>
        <fullName evidence="1">Glutamate synthase (NADPH) small subunit</fullName>
        <ecNumber evidence="1">1.4.1.13</ecNumber>
    </submittedName>
</protein>
<sequence length="112" mass="12122">MGIEFKLNTEVGRDVQLDDLLSDYDAVFLGVGTYQSMRGGLENEDADGVYAALPFLIANTKQLMGFGETRDEPFVSMEGKRVVVLGGGDTCDGLRAYVRAPGSEARYLCLSS</sequence>
<dbReference type="Gene3D" id="3.50.50.60">
    <property type="entry name" value="FAD/NAD(P)-binding domain"/>
    <property type="match status" value="1"/>
</dbReference>
<gene>
    <name evidence="1" type="primary">gltD_2</name>
    <name evidence="1" type="ORF">NCTC8622_00391</name>
</gene>
<dbReference type="PANTHER" id="PTHR42783:SF3">
    <property type="entry name" value="GLUTAMATE SYNTHASE [NADPH] SMALL CHAIN-RELATED"/>
    <property type="match status" value="1"/>
</dbReference>
<dbReference type="EMBL" id="UGCP01000002">
    <property type="protein sequence ID" value="STI81457.1"/>
    <property type="molecule type" value="Genomic_DNA"/>
</dbReference>
<dbReference type="AlphaFoldDB" id="A0A376TW48"/>
<dbReference type="PANTHER" id="PTHR42783">
    <property type="entry name" value="GLUTAMATE SYNTHASE [NADPH] SMALL CHAIN"/>
    <property type="match status" value="1"/>
</dbReference>
<dbReference type="GO" id="GO:0004355">
    <property type="term" value="F:glutamate synthase (NADPH) activity"/>
    <property type="evidence" value="ECO:0007669"/>
    <property type="project" value="UniProtKB-EC"/>
</dbReference>
<dbReference type="PRINTS" id="PR00419">
    <property type="entry name" value="ADXRDTASE"/>
</dbReference>
<dbReference type="InterPro" id="IPR036188">
    <property type="entry name" value="FAD/NAD-bd_sf"/>
</dbReference>
<dbReference type="Proteomes" id="UP000254079">
    <property type="component" value="Unassembled WGS sequence"/>
</dbReference>
<evidence type="ECO:0000313" key="2">
    <source>
        <dbReference type="Proteomes" id="UP000254079"/>
    </source>
</evidence>
<reference evidence="1 2" key="1">
    <citation type="submission" date="2018-06" db="EMBL/GenBank/DDBJ databases">
        <authorList>
            <consortium name="Pathogen Informatics"/>
            <person name="Doyle S."/>
        </authorList>
    </citation>
    <scope>NUCLEOTIDE SEQUENCE [LARGE SCALE GENOMIC DNA]</scope>
    <source>
        <strain evidence="1 2">NCTC8622</strain>
    </source>
</reference>